<accession>A0A377I058</accession>
<proteinExistence type="predicted"/>
<dbReference type="Proteomes" id="UP000254867">
    <property type="component" value="Unassembled WGS sequence"/>
</dbReference>
<name>A0A377I058_HAEPH</name>
<sequence>MATSSFSKNFVISDQKVVKDLLYAIDNPTEIQLRKTNPSQEEQKKQDVLCAIKKQLASMN</sequence>
<dbReference type="EMBL" id="UGHH01000002">
    <property type="protein sequence ID" value="STO63608.1"/>
    <property type="molecule type" value="Genomic_DNA"/>
</dbReference>
<dbReference type="AlphaFoldDB" id="A0A377I058"/>
<organism evidence="1 2">
    <name type="scientific">Haemophilus parahaemolyticus</name>
    <dbReference type="NCBI Taxonomy" id="735"/>
    <lineage>
        <taxon>Bacteria</taxon>
        <taxon>Pseudomonadati</taxon>
        <taxon>Pseudomonadota</taxon>
        <taxon>Gammaproteobacteria</taxon>
        <taxon>Pasteurellales</taxon>
        <taxon>Pasteurellaceae</taxon>
        <taxon>Haemophilus</taxon>
    </lineage>
</organism>
<gene>
    <name evidence="1" type="ORF">NCTC10794_00646</name>
</gene>
<dbReference type="RefSeq" id="WP_119222322.1">
    <property type="nucleotide sequence ID" value="NZ_CALIFA010000075.1"/>
</dbReference>
<evidence type="ECO:0000313" key="2">
    <source>
        <dbReference type="Proteomes" id="UP000254867"/>
    </source>
</evidence>
<reference evidence="1 2" key="1">
    <citation type="submission" date="2018-06" db="EMBL/GenBank/DDBJ databases">
        <authorList>
            <consortium name="Pathogen Informatics"/>
            <person name="Doyle S."/>
        </authorList>
    </citation>
    <scope>NUCLEOTIDE SEQUENCE [LARGE SCALE GENOMIC DNA]</scope>
    <source>
        <strain evidence="1 2">NCTC10794</strain>
    </source>
</reference>
<evidence type="ECO:0000313" key="1">
    <source>
        <dbReference type="EMBL" id="STO63608.1"/>
    </source>
</evidence>
<protein>
    <submittedName>
        <fullName evidence="1">Uncharacterized protein</fullName>
    </submittedName>
</protein>